<feature type="chain" id="PRO_5034649149" description="Penicillin-binding protein activator LpoB" evidence="1">
    <location>
        <begin position="26"/>
        <end position="192"/>
    </location>
</feature>
<dbReference type="KEGG" id="hbs:IPV69_04710"/>
<keyword evidence="3" id="KW-1185">Reference proteome</keyword>
<dbReference type="Pfam" id="PF13036">
    <property type="entry name" value="LpoB"/>
    <property type="match status" value="1"/>
</dbReference>
<reference evidence="2 3" key="1">
    <citation type="submission" date="2020-10" db="EMBL/GenBank/DDBJ databases">
        <title>Wide distribution of Phycisphaera-like planctomycetes from WD2101 soil group in peatlands and genome analysis of the first cultivated representative.</title>
        <authorList>
            <person name="Dedysh S.N."/>
            <person name="Beletsky A.V."/>
            <person name="Ivanova A."/>
            <person name="Kulichevskaya I.S."/>
            <person name="Suzina N.E."/>
            <person name="Philippov D.A."/>
            <person name="Rakitin A.L."/>
            <person name="Mardanov A.V."/>
            <person name="Ravin N.V."/>
        </authorList>
    </citation>
    <scope>NUCLEOTIDE SEQUENCE [LARGE SCALE GENOMIC DNA]</scope>
    <source>
        <strain evidence="2 3">M1803</strain>
    </source>
</reference>
<keyword evidence="1" id="KW-0732">Signal</keyword>
<protein>
    <recommendedName>
        <fullName evidence="4">Penicillin-binding protein activator LpoB</fullName>
    </recommendedName>
</protein>
<sequence>MFSIRLAAFAILFAAMPLMSGCASAVAVGTNTALDSLDLQQMTDQMAASLVADPDVQSAIGKEGTLKVVVQPVENRMTGEILPRGEAEAFIARIRFLLAKQAPDKFTWVINRETFYRLRATELEAQLGPSPDAVNPRYCLWAQFYSLTKEDSNRRTSSYLCVYELTDLDRRTTLWTDKYEVKKVAVKGFLDR</sequence>
<dbReference type="AlphaFoldDB" id="A0A7M2WYW4"/>
<gene>
    <name evidence="2" type="ORF">IPV69_04710</name>
</gene>
<organism evidence="2 3">
    <name type="scientific">Humisphaera borealis</name>
    <dbReference type="NCBI Taxonomy" id="2807512"/>
    <lineage>
        <taxon>Bacteria</taxon>
        <taxon>Pseudomonadati</taxon>
        <taxon>Planctomycetota</taxon>
        <taxon>Phycisphaerae</taxon>
        <taxon>Tepidisphaerales</taxon>
        <taxon>Tepidisphaeraceae</taxon>
        <taxon>Humisphaera</taxon>
    </lineage>
</organism>
<proteinExistence type="predicted"/>
<feature type="signal peptide" evidence="1">
    <location>
        <begin position="1"/>
        <end position="25"/>
    </location>
</feature>
<evidence type="ECO:0000313" key="2">
    <source>
        <dbReference type="EMBL" id="QOV90666.1"/>
    </source>
</evidence>
<dbReference type="InterPro" id="IPR014094">
    <property type="entry name" value="LpoB"/>
</dbReference>
<evidence type="ECO:0000313" key="3">
    <source>
        <dbReference type="Proteomes" id="UP000593765"/>
    </source>
</evidence>
<evidence type="ECO:0008006" key="4">
    <source>
        <dbReference type="Google" id="ProtNLM"/>
    </source>
</evidence>
<name>A0A7M2WYW4_9BACT</name>
<dbReference type="RefSeq" id="WP_206293764.1">
    <property type="nucleotide sequence ID" value="NZ_CP063458.1"/>
</dbReference>
<dbReference type="EMBL" id="CP063458">
    <property type="protein sequence ID" value="QOV90666.1"/>
    <property type="molecule type" value="Genomic_DNA"/>
</dbReference>
<dbReference type="PROSITE" id="PS51257">
    <property type="entry name" value="PROKAR_LIPOPROTEIN"/>
    <property type="match status" value="1"/>
</dbReference>
<evidence type="ECO:0000256" key="1">
    <source>
        <dbReference type="SAM" id="SignalP"/>
    </source>
</evidence>
<dbReference type="Proteomes" id="UP000593765">
    <property type="component" value="Chromosome"/>
</dbReference>
<accession>A0A7M2WYW4</accession>